<dbReference type="GO" id="GO:0005829">
    <property type="term" value="C:cytosol"/>
    <property type="evidence" value="ECO:0007669"/>
    <property type="project" value="TreeGrafter"/>
</dbReference>
<evidence type="ECO:0000256" key="4">
    <source>
        <dbReference type="ARBA" id="ARBA00023163"/>
    </source>
</evidence>
<name>A0A2R8B2E5_9RHOB</name>
<dbReference type="AlphaFoldDB" id="A0A2R8B2E5"/>
<evidence type="ECO:0000313" key="6">
    <source>
        <dbReference type="EMBL" id="SPH16804.1"/>
    </source>
</evidence>
<keyword evidence="2" id="KW-0805">Transcription regulation</keyword>
<proteinExistence type="inferred from homology"/>
<sequence>MLLKPDMMRSFRAVAREGTLAAAAATLGRTPSAISMTLSQFETEVGAPLFAGERKNRLTPLGLRVLEECERALDAIDRSTEAITRHARSTAGTVRIAAVPSAAMTVLPSAIAGFRGSRPDVRLEIADVDSAAVLRRLRFDEADIGIASAGAPDQPLRTELVAETLFADRLGIVCRADSPILTGALSWSRLADEPLIVNPLCDLIDHPTARTMIRGSTLTARNTMTLLSFVRSGLGATVLPRRVLADRSREISFVAPSDPAAERSLLVLTHRDRPPSPASAAFIDALRALSEDEDRAFRRKFAGPY</sequence>
<dbReference type="InterPro" id="IPR036390">
    <property type="entry name" value="WH_DNA-bd_sf"/>
</dbReference>
<gene>
    <name evidence="6" type="primary">cynR</name>
    <name evidence="6" type="ORF">DEA8626_00318</name>
</gene>
<keyword evidence="7" id="KW-1185">Reference proteome</keyword>
<dbReference type="SUPFAM" id="SSF53850">
    <property type="entry name" value="Periplasmic binding protein-like II"/>
    <property type="match status" value="1"/>
</dbReference>
<evidence type="ECO:0000259" key="5">
    <source>
        <dbReference type="PROSITE" id="PS50931"/>
    </source>
</evidence>
<evidence type="ECO:0000256" key="1">
    <source>
        <dbReference type="ARBA" id="ARBA00009437"/>
    </source>
</evidence>
<dbReference type="Gene3D" id="1.10.10.10">
    <property type="entry name" value="Winged helix-like DNA-binding domain superfamily/Winged helix DNA-binding domain"/>
    <property type="match status" value="1"/>
</dbReference>
<dbReference type="PROSITE" id="PS50931">
    <property type="entry name" value="HTH_LYSR"/>
    <property type="match status" value="1"/>
</dbReference>
<dbReference type="PANTHER" id="PTHR30419:SF8">
    <property type="entry name" value="NITROGEN ASSIMILATION TRANSCRIPTIONAL ACTIVATOR-RELATED"/>
    <property type="match status" value="1"/>
</dbReference>
<evidence type="ECO:0000256" key="3">
    <source>
        <dbReference type="ARBA" id="ARBA00023125"/>
    </source>
</evidence>
<dbReference type="Gene3D" id="3.40.190.290">
    <property type="match status" value="1"/>
</dbReference>
<dbReference type="GO" id="GO:0003700">
    <property type="term" value="F:DNA-binding transcription factor activity"/>
    <property type="evidence" value="ECO:0007669"/>
    <property type="project" value="InterPro"/>
</dbReference>
<dbReference type="InterPro" id="IPR005119">
    <property type="entry name" value="LysR_subst-bd"/>
</dbReference>
<keyword evidence="3" id="KW-0238">DNA-binding</keyword>
<comment type="similarity">
    <text evidence="1">Belongs to the LysR transcriptional regulatory family.</text>
</comment>
<dbReference type="Pfam" id="PF03466">
    <property type="entry name" value="LysR_substrate"/>
    <property type="match status" value="1"/>
</dbReference>
<dbReference type="OrthoDB" id="3252676at2"/>
<dbReference type="InterPro" id="IPR050950">
    <property type="entry name" value="HTH-type_LysR_regulators"/>
</dbReference>
<feature type="domain" description="HTH lysR-type" evidence="5">
    <location>
        <begin position="5"/>
        <end position="61"/>
    </location>
</feature>
<accession>A0A2R8B2E5</accession>
<dbReference type="Pfam" id="PF00126">
    <property type="entry name" value="HTH_1"/>
    <property type="match status" value="1"/>
</dbReference>
<dbReference type="GO" id="GO:0003677">
    <property type="term" value="F:DNA binding"/>
    <property type="evidence" value="ECO:0007669"/>
    <property type="project" value="UniProtKB-KW"/>
</dbReference>
<dbReference type="PANTHER" id="PTHR30419">
    <property type="entry name" value="HTH-TYPE TRANSCRIPTIONAL REGULATOR YBHD"/>
    <property type="match status" value="1"/>
</dbReference>
<dbReference type="InterPro" id="IPR000847">
    <property type="entry name" value="LysR_HTH_N"/>
</dbReference>
<dbReference type="EMBL" id="OMOQ01000001">
    <property type="protein sequence ID" value="SPH16804.1"/>
    <property type="molecule type" value="Genomic_DNA"/>
</dbReference>
<reference evidence="6 7" key="1">
    <citation type="submission" date="2018-03" db="EMBL/GenBank/DDBJ databases">
        <authorList>
            <person name="Keele B.F."/>
        </authorList>
    </citation>
    <scope>NUCLEOTIDE SEQUENCE [LARGE SCALE GENOMIC DNA]</scope>
    <source>
        <strain evidence="6 7">CECT 8626</strain>
    </source>
</reference>
<organism evidence="6 7">
    <name type="scientific">Albidovulum aquaemixtae</name>
    <dbReference type="NCBI Taxonomy" id="1542388"/>
    <lineage>
        <taxon>Bacteria</taxon>
        <taxon>Pseudomonadati</taxon>
        <taxon>Pseudomonadota</taxon>
        <taxon>Alphaproteobacteria</taxon>
        <taxon>Rhodobacterales</taxon>
        <taxon>Paracoccaceae</taxon>
        <taxon>Albidovulum</taxon>
    </lineage>
</organism>
<dbReference type="Proteomes" id="UP000244924">
    <property type="component" value="Unassembled WGS sequence"/>
</dbReference>
<evidence type="ECO:0000256" key="2">
    <source>
        <dbReference type="ARBA" id="ARBA00023015"/>
    </source>
</evidence>
<dbReference type="RefSeq" id="WP_108851307.1">
    <property type="nucleotide sequence ID" value="NZ_OMOQ01000001.1"/>
</dbReference>
<evidence type="ECO:0000313" key="7">
    <source>
        <dbReference type="Proteomes" id="UP000244924"/>
    </source>
</evidence>
<dbReference type="InterPro" id="IPR036388">
    <property type="entry name" value="WH-like_DNA-bd_sf"/>
</dbReference>
<keyword evidence="4" id="KW-0804">Transcription</keyword>
<dbReference type="SUPFAM" id="SSF46785">
    <property type="entry name" value="Winged helix' DNA-binding domain"/>
    <property type="match status" value="1"/>
</dbReference>
<protein>
    <submittedName>
        <fullName evidence="6">HTH-type transcriptional regulator CynR</fullName>
    </submittedName>
</protein>